<accession>A0A4Q9N8S0</accession>
<evidence type="ECO:0000313" key="2">
    <source>
        <dbReference type="Proteomes" id="UP000292082"/>
    </source>
</evidence>
<organism evidence="1 2">
    <name type="scientific">Dichomitus squalens</name>
    <dbReference type="NCBI Taxonomy" id="114155"/>
    <lineage>
        <taxon>Eukaryota</taxon>
        <taxon>Fungi</taxon>
        <taxon>Dikarya</taxon>
        <taxon>Basidiomycota</taxon>
        <taxon>Agaricomycotina</taxon>
        <taxon>Agaricomycetes</taxon>
        <taxon>Polyporales</taxon>
        <taxon>Polyporaceae</taxon>
        <taxon>Dichomitus</taxon>
    </lineage>
</organism>
<dbReference type="EMBL" id="ML145337">
    <property type="protein sequence ID" value="TBU51344.1"/>
    <property type="molecule type" value="Genomic_DNA"/>
</dbReference>
<proteinExistence type="predicted"/>
<dbReference type="AlphaFoldDB" id="A0A4Q9N8S0"/>
<protein>
    <submittedName>
        <fullName evidence="1">Uncharacterized protein</fullName>
    </submittedName>
</protein>
<sequence length="55" mass="6209">MTKNTARRIMWGKLKGSVDPCLHHPNARPRHSFAFNLCIGSLDGAIGWLRVFALF</sequence>
<name>A0A4Q9N8S0_9APHY</name>
<keyword evidence="2" id="KW-1185">Reference proteome</keyword>
<evidence type="ECO:0000313" key="1">
    <source>
        <dbReference type="EMBL" id="TBU51344.1"/>
    </source>
</evidence>
<dbReference type="Proteomes" id="UP000292082">
    <property type="component" value="Unassembled WGS sequence"/>
</dbReference>
<reference evidence="1 2" key="1">
    <citation type="submission" date="2019-01" db="EMBL/GenBank/DDBJ databases">
        <title>Draft genome sequences of three monokaryotic isolates of the white-rot basidiomycete fungus Dichomitus squalens.</title>
        <authorList>
            <consortium name="DOE Joint Genome Institute"/>
            <person name="Lopez S.C."/>
            <person name="Andreopoulos B."/>
            <person name="Pangilinan J."/>
            <person name="Lipzen A."/>
            <person name="Riley R."/>
            <person name="Ahrendt S."/>
            <person name="Ng V."/>
            <person name="Barry K."/>
            <person name="Daum C."/>
            <person name="Grigoriev I.V."/>
            <person name="Hilden K.S."/>
            <person name="Makela M.R."/>
            <person name="de Vries R.P."/>
        </authorList>
    </citation>
    <scope>NUCLEOTIDE SEQUENCE [LARGE SCALE GENOMIC DNA]</scope>
    <source>
        <strain evidence="1 2">CBS 464.89</strain>
    </source>
</reference>
<gene>
    <name evidence="1" type="ORF">BD310DRAFT_942326</name>
</gene>